<dbReference type="FunFam" id="3.30.160.60:FF:000958">
    <property type="entry name" value="Odd skipped"/>
    <property type="match status" value="1"/>
</dbReference>
<evidence type="ECO:0000256" key="9">
    <source>
        <dbReference type="ARBA" id="ARBA00023242"/>
    </source>
</evidence>
<dbReference type="Gene3D" id="3.30.160.60">
    <property type="entry name" value="Classic Zinc Finger"/>
    <property type="match status" value="3"/>
</dbReference>
<feature type="compositionally biased region" description="Low complexity" evidence="10">
    <location>
        <begin position="29"/>
        <end position="51"/>
    </location>
</feature>
<dbReference type="Proteomes" id="UP000005239">
    <property type="component" value="Unassembled WGS sequence"/>
</dbReference>
<dbReference type="PROSITE" id="PS00028">
    <property type="entry name" value="ZINC_FINGER_C2H2_1"/>
    <property type="match status" value="3"/>
</dbReference>
<dbReference type="AlphaFoldDB" id="A0A2A6BF16"/>
<dbReference type="PANTHER" id="PTHR14196:SF0">
    <property type="entry name" value="PROTEIN BOWEL"/>
    <property type="match status" value="1"/>
</dbReference>
<feature type="region of interest" description="Disordered" evidence="10">
    <location>
        <begin position="304"/>
        <end position="332"/>
    </location>
</feature>
<keyword evidence="2" id="KW-0217">Developmental protein</keyword>
<dbReference type="GO" id="GO:0007389">
    <property type="term" value="P:pattern specification process"/>
    <property type="evidence" value="ECO:0000318"/>
    <property type="project" value="GO_Central"/>
</dbReference>
<dbReference type="GO" id="GO:0000981">
    <property type="term" value="F:DNA-binding transcription factor activity, RNA polymerase II-specific"/>
    <property type="evidence" value="ECO:0000318"/>
    <property type="project" value="GO_Central"/>
</dbReference>
<feature type="region of interest" description="Disordered" evidence="10">
    <location>
        <begin position="29"/>
        <end position="52"/>
    </location>
</feature>
<evidence type="ECO:0000256" key="10">
    <source>
        <dbReference type="SAM" id="MobiDB-lite"/>
    </source>
</evidence>
<dbReference type="SMART" id="SM00355">
    <property type="entry name" value="ZnF_C2H2"/>
    <property type="match status" value="3"/>
</dbReference>
<dbReference type="EnsemblMetazoa" id="PPA09938.1">
    <property type="protein sequence ID" value="PPA09938.1"/>
    <property type="gene ID" value="WBGene00099492"/>
</dbReference>
<keyword evidence="4" id="KW-0677">Repeat</keyword>
<accession>A0A8R1YCG5</accession>
<proteinExistence type="predicted"/>
<keyword evidence="3" id="KW-0479">Metal-binding</keyword>
<evidence type="ECO:0000256" key="7">
    <source>
        <dbReference type="ARBA" id="ARBA00023015"/>
    </source>
</evidence>
<feature type="compositionally biased region" description="Low complexity" evidence="10">
    <location>
        <begin position="83"/>
        <end position="109"/>
    </location>
</feature>
<name>A0A2A6BF16_PRIPA</name>
<keyword evidence="8" id="KW-0804">Transcription</keyword>
<feature type="region of interest" description="Disordered" evidence="10">
    <location>
        <begin position="83"/>
        <end position="145"/>
    </location>
</feature>
<evidence type="ECO:0000256" key="4">
    <source>
        <dbReference type="ARBA" id="ARBA00022737"/>
    </source>
</evidence>
<evidence type="ECO:0000256" key="8">
    <source>
        <dbReference type="ARBA" id="ARBA00023163"/>
    </source>
</evidence>
<evidence type="ECO:0000313" key="12">
    <source>
        <dbReference type="Proteomes" id="UP000005239"/>
    </source>
</evidence>
<dbReference type="PROSITE" id="PS50157">
    <property type="entry name" value="ZINC_FINGER_C2H2_2"/>
    <property type="match status" value="3"/>
</dbReference>
<keyword evidence="6" id="KW-0862">Zinc</keyword>
<keyword evidence="7" id="KW-0805">Transcription regulation</keyword>
<comment type="subcellular location">
    <subcellularLocation>
        <location evidence="1">Nucleus</location>
    </subcellularLocation>
</comment>
<dbReference type="InterPro" id="IPR036236">
    <property type="entry name" value="Znf_C2H2_sf"/>
</dbReference>
<dbReference type="GO" id="GO:0005634">
    <property type="term" value="C:nucleus"/>
    <property type="evidence" value="ECO:0000318"/>
    <property type="project" value="GO_Central"/>
</dbReference>
<feature type="compositionally biased region" description="Basic and acidic residues" evidence="10">
    <location>
        <begin position="116"/>
        <end position="134"/>
    </location>
</feature>
<dbReference type="Pfam" id="PF00096">
    <property type="entry name" value="zf-C2H2"/>
    <property type="match status" value="3"/>
</dbReference>
<evidence type="ECO:0000256" key="1">
    <source>
        <dbReference type="ARBA" id="ARBA00004123"/>
    </source>
</evidence>
<gene>
    <name evidence="11" type="primary">WBGene00099492</name>
</gene>
<dbReference type="GO" id="GO:0008270">
    <property type="term" value="F:zinc ion binding"/>
    <property type="evidence" value="ECO:0007669"/>
    <property type="project" value="UniProtKB-KW"/>
</dbReference>
<dbReference type="GO" id="GO:0000122">
    <property type="term" value="P:negative regulation of transcription by RNA polymerase II"/>
    <property type="evidence" value="ECO:0000318"/>
    <property type="project" value="GO_Central"/>
</dbReference>
<sequence length="332" mass="36710">MAYSGFPSDFLLDPEMFSVVSLAAAASPPAASPSTTSAAETTPPQASPTSSIFPPMDGVFKYYMLLQQQQMFSNLLSQASQHQSSGSSIFPSPDSLSSPLSASPVKSESPSTPKFDFAHLAETIEREEEAKSSKESSPVATANATPTFPGTPFFIRPGMLPPNLSFFPPPGQMIDPNNRPWFMLPGAKRGNARSNRPKKEFICKFCQRHFTKSYNLLIHERTHTNERPYSCEICQKAFRRQDHLRDHRFIHSKEKPFKCEVCAKGFCQARTLQVHRASHLQLPPQAHLVSHLVNQAIAQSYSNQDLSSTPLDLSPKSVDEENVDSPASSHSE</sequence>
<dbReference type="SUPFAM" id="SSF57667">
    <property type="entry name" value="beta-beta-alpha zinc fingers"/>
    <property type="match status" value="2"/>
</dbReference>
<dbReference type="InterPro" id="IPR013087">
    <property type="entry name" value="Znf_C2H2_type"/>
</dbReference>
<dbReference type="FunFam" id="3.30.160.60:FF:000671">
    <property type="entry name" value="Zinc finger protein 26"/>
    <property type="match status" value="1"/>
</dbReference>
<reference evidence="11" key="2">
    <citation type="submission" date="2022-06" db="UniProtKB">
        <authorList>
            <consortium name="EnsemblMetazoa"/>
        </authorList>
    </citation>
    <scope>IDENTIFICATION</scope>
    <source>
        <strain evidence="11">PS312</strain>
    </source>
</reference>
<evidence type="ECO:0000256" key="5">
    <source>
        <dbReference type="ARBA" id="ARBA00022771"/>
    </source>
</evidence>
<evidence type="ECO:0000256" key="3">
    <source>
        <dbReference type="ARBA" id="ARBA00022723"/>
    </source>
</evidence>
<evidence type="ECO:0000313" key="11">
    <source>
        <dbReference type="EnsemblMetazoa" id="PPA09938.1"/>
    </source>
</evidence>
<accession>A0A2A6BF16</accession>
<reference evidence="12" key="1">
    <citation type="journal article" date="2008" name="Nat. Genet.">
        <title>The Pristionchus pacificus genome provides a unique perspective on nematode lifestyle and parasitism.</title>
        <authorList>
            <person name="Dieterich C."/>
            <person name="Clifton S.W."/>
            <person name="Schuster L.N."/>
            <person name="Chinwalla A."/>
            <person name="Delehaunty K."/>
            <person name="Dinkelacker I."/>
            <person name="Fulton L."/>
            <person name="Fulton R."/>
            <person name="Godfrey J."/>
            <person name="Minx P."/>
            <person name="Mitreva M."/>
            <person name="Roeseler W."/>
            <person name="Tian H."/>
            <person name="Witte H."/>
            <person name="Yang S.P."/>
            <person name="Wilson R.K."/>
            <person name="Sommer R.J."/>
        </authorList>
    </citation>
    <scope>NUCLEOTIDE SEQUENCE [LARGE SCALE GENOMIC DNA]</scope>
    <source>
        <strain evidence="12">PS312</strain>
    </source>
</reference>
<dbReference type="GO" id="GO:0000977">
    <property type="term" value="F:RNA polymerase II transcription regulatory region sequence-specific DNA binding"/>
    <property type="evidence" value="ECO:0000318"/>
    <property type="project" value="GO_Central"/>
</dbReference>
<keyword evidence="9" id="KW-0539">Nucleus</keyword>
<keyword evidence="12" id="KW-1185">Reference proteome</keyword>
<dbReference type="PANTHER" id="PTHR14196">
    <property type="entry name" value="ODD-SKIPPED - RELATED"/>
    <property type="match status" value="1"/>
</dbReference>
<evidence type="ECO:0000256" key="2">
    <source>
        <dbReference type="ARBA" id="ARBA00022473"/>
    </source>
</evidence>
<dbReference type="FunFam" id="3.30.160.60:FF:000311">
    <property type="entry name" value="protein odd-skipped-related 2 isoform X1"/>
    <property type="match status" value="1"/>
</dbReference>
<protein>
    <submittedName>
        <fullName evidence="11">Odd-2</fullName>
    </submittedName>
</protein>
<dbReference type="InterPro" id="IPR050717">
    <property type="entry name" value="C2H2-ZF_Transcription_Reg"/>
</dbReference>
<organism evidence="11 12">
    <name type="scientific">Pristionchus pacificus</name>
    <name type="common">Parasitic nematode worm</name>
    <dbReference type="NCBI Taxonomy" id="54126"/>
    <lineage>
        <taxon>Eukaryota</taxon>
        <taxon>Metazoa</taxon>
        <taxon>Ecdysozoa</taxon>
        <taxon>Nematoda</taxon>
        <taxon>Chromadorea</taxon>
        <taxon>Rhabditida</taxon>
        <taxon>Rhabditina</taxon>
        <taxon>Diplogasteromorpha</taxon>
        <taxon>Diplogasteroidea</taxon>
        <taxon>Neodiplogasteridae</taxon>
        <taxon>Pristionchus</taxon>
    </lineage>
</organism>
<evidence type="ECO:0000256" key="6">
    <source>
        <dbReference type="ARBA" id="ARBA00022833"/>
    </source>
</evidence>
<keyword evidence="5" id="KW-0863">Zinc-finger</keyword>
<dbReference type="OrthoDB" id="9451254at2759"/>